<dbReference type="PANTHER" id="PTHR45617:SF181">
    <property type="entry name" value="LP04042P"/>
    <property type="match status" value="1"/>
</dbReference>
<feature type="chain" id="PRO_5034224588" description="LRRCT domain-containing protein" evidence="4">
    <location>
        <begin position="26"/>
        <end position="363"/>
    </location>
</feature>
<accession>A0A8C6UUU3</accession>
<evidence type="ECO:0000313" key="7">
    <source>
        <dbReference type="Proteomes" id="UP000694523"/>
    </source>
</evidence>
<dbReference type="PANTHER" id="PTHR45617">
    <property type="entry name" value="LEUCINE RICH REPEAT FAMILY PROTEIN"/>
    <property type="match status" value="1"/>
</dbReference>
<proteinExistence type="predicted"/>
<dbReference type="Proteomes" id="UP000694523">
    <property type="component" value="Unplaced"/>
</dbReference>
<evidence type="ECO:0000259" key="5">
    <source>
        <dbReference type="SMART" id="SM00082"/>
    </source>
</evidence>
<dbReference type="Pfam" id="PF12799">
    <property type="entry name" value="LRR_4"/>
    <property type="match status" value="1"/>
</dbReference>
<dbReference type="SMART" id="SM00082">
    <property type="entry name" value="LRRCT"/>
    <property type="match status" value="1"/>
</dbReference>
<feature type="signal peptide" evidence="4">
    <location>
        <begin position="1"/>
        <end position="25"/>
    </location>
</feature>
<keyword evidence="1" id="KW-0433">Leucine-rich repeat</keyword>
<keyword evidence="2 4" id="KW-0732">Signal</keyword>
<evidence type="ECO:0000256" key="2">
    <source>
        <dbReference type="ARBA" id="ARBA00022729"/>
    </source>
</evidence>
<reference evidence="6" key="2">
    <citation type="submission" date="2025-09" db="UniProtKB">
        <authorList>
            <consortium name="Ensembl"/>
        </authorList>
    </citation>
    <scope>IDENTIFICATION</scope>
</reference>
<dbReference type="AlphaFoldDB" id="A0A8C6UUU3"/>
<dbReference type="InterPro" id="IPR001611">
    <property type="entry name" value="Leu-rich_rpt"/>
</dbReference>
<dbReference type="InterPro" id="IPR003591">
    <property type="entry name" value="Leu-rich_rpt_typical-subtyp"/>
</dbReference>
<protein>
    <recommendedName>
        <fullName evidence="5">LRRCT domain-containing protein</fullName>
    </recommendedName>
</protein>
<dbReference type="InterPro" id="IPR032675">
    <property type="entry name" value="LRR_dom_sf"/>
</dbReference>
<dbReference type="Ensembl" id="ENSNMLT00000042590.1">
    <property type="protein sequence ID" value="ENSNMLP00000038252.1"/>
    <property type="gene ID" value="ENSNMLG00000023633.1"/>
</dbReference>
<evidence type="ECO:0000256" key="4">
    <source>
        <dbReference type="SAM" id="SignalP"/>
    </source>
</evidence>
<dbReference type="FunFam" id="3.80.10.10:FF:001360">
    <property type="entry name" value="Uncharacterized protein"/>
    <property type="match status" value="1"/>
</dbReference>
<reference evidence="6" key="1">
    <citation type="submission" date="2025-08" db="UniProtKB">
        <authorList>
            <consortium name="Ensembl"/>
        </authorList>
    </citation>
    <scope>IDENTIFICATION</scope>
</reference>
<dbReference type="Gene3D" id="3.80.10.10">
    <property type="entry name" value="Ribonuclease Inhibitor"/>
    <property type="match status" value="1"/>
</dbReference>
<dbReference type="Pfam" id="PF13855">
    <property type="entry name" value="LRR_8"/>
    <property type="match status" value="2"/>
</dbReference>
<dbReference type="SMART" id="SM00369">
    <property type="entry name" value="LRR_TYP"/>
    <property type="match status" value="7"/>
</dbReference>
<keyword evidence="7" id="KW-1185">Reference proteome</keyword>
<dbReference type="SMART" id="SM00364">
    <property type="entry name" value="LRR_BAC"/>
    <property type="match status" value="3"/>
</dbReference>
<name>A0A8C6UUU3_9GOBI</name>
<dbReference type="PROSITE" id="PS51450">
    <property type="entry name" value="LRR"/>
    <property type="match status" value="2"/>
</dbReference>
<evidence type="ECO:0000256" key="1">
    <source>
        <dbReference type="ARBA" id="ARBA00022614"/>
    </source>
</evidence>
<feature type="domain" description="LRRCT" evidence="5">
    <location>
        <begin position="249"/>
        <end position="301"/>
    </location>
</feature>
<dbReference type="SUPFAM" id="SSF52058">
    <property type="entry name" value="L domain-like"/>
    <property type="match status" value="1"/>
</dbReference>
<sequence>MSKPLLISVLLLLLHPRAHLPTSHAAAGVGDQREPLARTFVPGTFSMQRNLTKLMLNYNRLKTVLPGMFASLKQLDTLQMKGNIISHLPPLVFGNMSNLRVLDLSLNKLEVVTGQTFSGLDRLEILKLNHNLMRNLSLDLFSDMATLKELHLEGNKISQLSENCFMNLTNLEVLNLRGNLLKMFSGHVFGSSSKLRELNLKGNHLSEIGHLGNLSSLTKLYLSYNRLQTLPEGLMDTFSNDHVLQLHSNPWKCDCGLWYLHDWVLRNGQNVEMLERTLCESPGFLNRRTLDSVDKEQLVCRVAKEHSVDVRNCLLQVIGDAVMIKCKVETCLPLTVKVQLQDESGNVKEHVVRNEGTNSTNVA</sequence>
<keyword evidence="3" id="KW-0677">Repeat</keyword>
<evidence type="ECO:0000256" key="3">
    <source>
        <dbReference type="ARBA" id="ARBA00022737"/>
    </source>
</evidence>
<evidence type="ECO:0000313" key="6">
    <source>
        <dbReference type="Ensembl" id="ENSNMLP00000038252.1"/>
    </source>
</evidence>
<organism evidence="6 7">
    <name type="scientific">Neogobius melanostomus</name>
    <name type="common">round goby</name>
    <dbReference type="NCBI Taxonomy" id="47308"/>
    <lineage>
        <taxon>Eukaryota</taxon>
        <taxon>Metazoa</taxon>
        <taxon>Chordata</taxon>
        <taxon>Craniata</taxon>
        <taxon>Vertebrata</taxon>
        <taxon>Euteleostomi</taxon>
        <taxon>Actinopterygii</taxon>
        <taxon>Neopterygii</taxon>
        <taxon>Teleostei</taxon>
        <taxon>Neoteleostei</taxon>
        <taxon>Acanthomorphata</taxon>
        <taxon>Gobiaria</taxon>
        <taxon>Gobiiformes</taxon>
        <taxon>Gobioidei</taxon>
        <taxon>Gobiidae</taxon>
        <taxon>Benthophilinae</taxon>
        <taxon>Neogobiini</taxon>
        <taxon>Neogobius</taxon>
    </lineage>
</organism>
<dbReference type="InterPro" id="IPR000483">
    <property type="entry name" value="Cys-rich_flank_reg_C"/>
</dbReference>
<dbReference type="InterPro" id="IPR025875">
    <property type="entry name" value="Leu-rich_rpt_4"/>
</dbReference>